<feature type="region of interest" description="Disordered" evidence="1">
    <location>
        <begin position="90"/>
        <end position="195"/>
    </location>
</feature>
<feature type="region of interest" description="Disordered" evidence="1">
    <location>
        <begin position="476"/>
        <end position="506"/>
    </location>
</feature>
<keyword evidence="5" id="KW-1185">Reference proteome</keyword>
<dbReference type="PANTHER" id="PTHR12616:SF8">
    <property type="entry name" value="VACUOLAR PROTEIN SORTING-ASSOCIATED PROTEIN 8 HOMOLOG"/>
    <property type="match status" value="1"/>
</dbReference>
<dbReference type="GeneID" id="37269967"/>
<evidence type="ECO:0000313" key="5">
    <source>
        <dbReference type="Proteomes" id="UP000245946"/>
    </source>
</evidence>
<feature type="compositionally biased region" description="Low complexity" evidence="1">
    <location>
        <begin position="1"/>
        <end position="26"/>
    </location>
</feature>
<dbReference type="EMBL" id="KZ819293">
    <property type="protein sequence ID" value="PWN97834.1"/>
    <property type="molecule type" value="Genomic_DNA"/>
</dbReference>
<dbReference type="GO" id="GO:0030897">
    <property type="term" value="C:HOPS complex"/>
    <property type="evidence" value="ECO:0007669"/>
    <property type="project" value="TreeGrafter"/>
</dbReference>
<feature type="region of interest" description="Disordered" evidence="1">
    <location>
        <begin position="1"/>
        <end position="63"/>
    </location>
</feature>
<evidence type="ECO:0000259" key="3">
    <source>
        <dbReference type="Pfam" id="PF25066"/>
    </source>
</evidence>
<protein>
    <submittedName>
        <fullName evidence="4">Uncharacterized protein</fullName>
    </submittedName>
</protein>
<evidence type="ECO:0000259" key="2">
    <source>
        <dbReference type="Pfam" id="PF12816"/>
    </source>
</evidence>
<dbReference type="OrthoDB" id="289913at2759"/>
<feature type="region of interest" description="Disordered" evidence="1">
    <location>
        <begin position="207"/>
        <end position="264"/>
    </location>
</feature>
<feature type="region of interest" description="Disordered" evidence="1">
    <location>
        <begin position="555"/>
        <end position="583"/>
    </location>
</feature>
<organism evidence="4 5">
    <name type="scientific">Tilletiopsis washingtonensis</name>
    <dbReference type="NCBI Taxonomy" id="58919"/>
    <lineage>
        <taxon>Eukaryota</taxon>
        <taxon>Fungi</taxon>
        <taxon>Dikarya</taxon>
        <taxon>Basidiomycota</taxon>
        <taxon>Ustilaginomycotina</taxon>
        <taxon>Exobasidiomycetes</taxon>
        <taxon>Entylomatales</taxon>
        <taxon>Entylomatales incertae sedis</taxon>
        <taxon>Tilletiopsis</taxon>
    </lineage>
</organism>
<accession>A0A316Z9Z3</accession>
<sequence length="1763" mass="189352">MPGASRPHAAAGAAEGASAAAAGTPPLDGQRNGTPSRLPGLDVEPDEPRTPLQAKFSSGSIRHDAAMITPARSLRSVDSSQTLFGHASILTSSSSSSDSENMHFDAATYPRRLRAALGSENGSDDEAEKRNGAAGSDDEEESFQYPHPPPAGDASELPERSLLSPAAFSTTSSRRSSMLGARSGEHPRRPSAYPVLSRLRASALEPDLGEKRSIAHSRASSYSASMPSSSAHGLAPPSLAALRSSSRTSIASQPSKRARAFPYGPGARLPSHAEADMQGRAANVHEGDGAIASGSTSSLPSVRPGAPFRWAVLSVPDADAERRKRRGTALAVRGGRVARGNDAGLVELCPVTGARRAEEVLRIGKGEPSPYGVVSALAFSSDHTFIAVGHDTGHILLFDLARPATPARHVPPVEAAAVRAGRKEGHLVGSRILHLGFVGARHTAIVSADEHGLSFFHALGKILGVSSNDTLRILGRYPDVPPSPAEKDAADEAPDTPSPRPPPSRRSIVLAMAPLPLGPSAHFADQFQFVALLTPAKLVVVGLKPTARTWYRRLAPVPDRSSPDAAPRSGATSPLAPAPPDAGSVETVVSGVLAWFPAAPTSANAPSSAPSGETEPVLAYSFGRQLFFLRLAKIRVADRSAGREPTYRNELEMREEQGYEHHEMIAALQWLSHEHLILLDYAGSLSLFSLRARKCVSSHFLPQAIPPLVRHDFGAPLALKTAGGAATRLAPFVSQSVQTHKGQVYLLSAQDVLVGTPQTWADHLLTLVAGGDVLSAIDLGTAYYNGAAPEGTLGLPEEREAQKQVVGVKVRELMRAAVQWAFSPERLTDSTHVTPDGRGVDRTQLFEGMARSCAEACLALQDLDFLFGDVYDAFADAGIESLFVEQIETYIVSGRIRTLPVAVVQRLVHFRKSREEYELAERVIWHVDPMCLDLDQALSLCLERGLFDALIYVYTAALQDYLSPVVELLAVLRRVLDRAEGTEPEAPSDARDEAMMEHEEVEVYKIFSYLSVALTGGAYPSQEPLPAEQALRAKSSLWTFLLSGRTVVWPDGPGGERIYTTHDRAEPTYPYLRLLLRFDSEALLDALDVAFEDAYLDDDDSTGVVTRQLIVSVLLELIDEAASGEALARLPQSAATFAQLFVARNAPKYPQFVKLSALELRRLLTALAVNTDAASHEDRQLAVECLLSAFRPEHTEDLLQTFEQAGFYRILQSAYRSAGRWDRLVTMIIRDASGAHDTFAQLQEVLSQASRRKDRSVYDEQLGPLIVDAAPQLVEADAERAVQLIARFFPARHDAVLARLGDVKPLQLAYLHACLSPAQAEAGDAHSAALDSQLGTESRSLFISLLAAQEPWAVVRNLDARPKDYFDLDDVTEVCEAEGCYDAVLWALDRAGKQQEAFQALDRLLATQALVLRADDAEDENGVLSADAQDAIEQTRLLTHMAVRLCTESAASQAGESWFRVLRSLVGLVHSVASTAADAEAGAAHGSASLVFARELVQETLVALISSNAAEHISPPALFRRLVDDGDAQGRYYAEVRSVVDGLMSAYRLRVDVLGLTHKLVERDVYGALSDLTRKRQRGWRPASAAARCQGCHMALFGAAAAAEAASGVTQARLPYAAAEPMSRSLSAPGTPLRPELMRRKSSIAAELPAARPASPFLQPAVSPRPDKGKGVARPLGYDTDEGPAADGYFAPTPLAPLSPPDEEGPRSSVNWTIPPRLEVTDGRGDDSSYAQTEEEERDEAILLLAGGQGWHRRCAPAALLAV</sequence>
<reference evidence="4 5" key="1">
    <citation type="journal article" date="2018" name="Mol. Biol. Evol.">
        <title>Broad Genomic Sampling Reveals a Smut Pathogenic Ancestry of the Fungal Clade Ustilaginomycotina.</title>
        <authorList>
            <person name="Kijpornyongpan T."/>
            <person name="Mondo S.J."/>
            <person name="Barry K."/>
            <person name="Sandor L."/>
            <person name="Lee J."/>
            <person name="Lipzen A."/>
            <person name="Pangilinan J."/>
            <person name="LaButti K."/>
            <person name="Hainaut M."/>
            <person name="Henrissat B."/>
            <person name="Grigoriev I.V."/>
            <person name="Spatafora J.W."/>
            <person name="Aime M.C."/>
        </authorList>
    </citation>
    <scope>NUCLEOTIDE SEQUENCE [LARGE SCALE GENOMIC DNA]</scope>
    <source>
        <strain evidence="4 5">MCA 4186</strain>
    </source>
</reference>
<feature type="domain" description="Vacuolar protein sorting-associated protein 8 central" evidence="2">
    <location>
        <begin position="882"/>
        <end position="1091"/>
    </location>
</feature>
<dbReference type="STRING" id="58919.A0A316Z9Z3"/>
<evidence type="ECO:0000313" key="4">
    <source>
        <dbReference type="EMBL" id="PWN97834.1"/>
    </source>
</evidence>
<dbReference type="GO" id="GO:0005770">
    <property type="term" value="C:late endosome"/>
    <property type="evidence" value="ECO:0007669"/>
    <property type="project" value="TreeGrafter"/>
</dbReference>
<evidence type="ECO:0000256" key="1">
    <source>
        <dbReference type="SAM" id="MobiDB-lite"/>
    </source>
</evidence>
<dbReference type="InterPro" id="IPR059070">
    <property type="entry name" value="TPR_VPS8_2"/>
</dbReference>
<feature type="region of interest" description="Disordered" evidence="1">
    <location>
        <begin position="1648"/>
        <end position="1736"/>
    </location>
</feature>
<dbReference type="GO" id="GO:0034058">
    <property type="term" value="P:endosomal vesicle fusion"/>
    <property type="evidence" value="ECO:0007669"/>
    <property type="project" value="TreeGrafter"/>
</dbReference>
<dbReference type="InterPro" id="IPR025941">
    <property type="entry name" value="Vps8_central_dom"/>
</dbReference>
<dbReference type="Pfam" id="PF12816">
    <property type="entry name" value="TPR_Vps8"/>
    <property type="match status" value="1"/>
</dbReference>
<dbReference type="GO" id="GO:0006623">
    <property type="term" value="P:protein targeting to vacuole"/>
    <property type="evidence" value="ECO:0007669"/>
    <property type="project" value="InterPro"/>
</dbReference>
<dbReference type="RefSeq" id="XP_025598113.1">
    <property type="nucleotide sequence ID" value="XM_025742423.1"/>
</dbReference>
<dbReference type="Pfam" id="PF25066">
    <property type="entry name" value="TPR_VPS8_2"/>
    <property type="match status" value="1"/>
</dbReference>
<dbReference type="PANTHER" id="PTHR12616">
    <property type="entry name" value="VACUOLAR PROTEIN SORTING VPS41"/>
    <property type="match status" value="1"/>
</dbReference>
<feature type="compositionally biased region" description="Low complexity" evidence="1">
    <location>
        <begin position="216"/>
        <end position="255"/>
    </location>
</feature>
<gene>
    <name evidence="4" type="ORF">FA09DRAFT_329992</name>
</gene>
<name>A0A316Z9Z3_9BASI</name>
<feature type="domain" description="VPS8-like TPR-like repeats" evidence="3">
    <location>
        <begin position="1448"/>
        <end position="1576"/>
    </location>
</feature>
<dbReference type="Pfam" id="PF23410">
    <property type="entry name" value="Beta-prop_VPS8"/>
    <property type="match status" value="1"/>
</dbReference>
<dbReference type="Proteomes" id="UP000245946">
    <property type="component" value="Unassembled WGS sequence"/>
</dbReference>
<proteinExistence type="predicted"/>
<dbReference type="InterPro" id="IPR045111">
    <property type="entry name" value="Vps41/Vps8"/>
</dbReference>